<dbReference type="InterPro" id="IPR036047">
    <property type="entry name" value="F-box-like_dom_sf"/>
</dbReference>
<dbReference type="PANTHER" id="PTHR47602">
    <property type="entry name" value="F-BOX PROTEIN SKIP22"/>
    <property type="match status" value="1"/>
</dbReference>
<dbReference type="CDD" id="cd22165">
    <property type="entry name" value="F-box_AtSKIP22-like"/>
    <property type="match status" value="1"/>
</dbReference>
<dbReference type="SMART" id="SM00256">
    <property type="entry name" value="FBOX"/>
    <property type="match status" value="1"/>
</dbReference>
<evidence type="ECO:0000259" key="1">
    <source>
        <dbReference type="PROSITE" id="PS50181"/>
    </source>
</evidence>
<dbReference type="SUPFAM" id="SSF81383">
    <property type="entry name" value="F-box domain"/>
    <property type="match status" value="1"/>
</dbReference>
<accession>A0AAV1X3U5</accession>
<dbReference type="Proteomes" id="UP001497480">
    <property type="component" value="Unassembled WGS sequence"/>
</dbReference>
<reference evidence="2 3" key="1">
    <citation type="submission" date="2024-03" db="EMBL/GenBank/DDBJ databases">
        <authorList>
            <person name="Martinez-Hernandez J."/>
        </authorList>
    </citation>
    <scope>NUCLEOTIDE SEQUENCE [LARGE SCALE GENOMIC DNA]</scope>
</reference>
<evidence type="ECO:0000313" key="2">
    <source>
        <dbReference type="EMBL" id="CAL0316326.1"/>
    </source>
</evidence>
<dbReference type="PANTHER" id="PTHR47602:SF2">
    <property type="entry name" value="F-BOX PROTEIN SKIP22"/>
    <property type="match status" value="1"/>
</dbReference>
<dbReference type="Gene3D" id="1.20.1280.50">
    <property type="match status" value="1"/>
</dbReference>
<gene>
    <name evidence="2" type="ORF">LLUT_LOCUS17386</name>
</gene>
<dbReference type="EMBL" id="CAXHTB010000012">
    <property type="protein sequence ID" value="CAL0316326.1"/>
    <property type="molecule type" value="Genomic_DNA"/>
</dbReference>
<dbReference type="PROSITE" id="PS50181">
    <property type="entry name" value="FBOX"/>
    <property type="match status" value="1"/>
</dbReference>
<dbReference type="Pfam" id="PF12937">
    <property type="entry name" value="F-box-like"/>
    <property type="match status" value="1"/>
</dbReference>
<evidence type="ECO:0000313" key="3">
    <source>
        <dbReference type="Proteomes" id="UP001497480"/>
    </source>
</evidence>
<comment type="caution">
    <text evidence="2">The sequence shown here is derived from an EMBL/GenBank/DDBJ whole genome shotgun (WGS) entry which is preliminary data.</text>
</comment>
<sequence>MKLRLRSLESKETLKLDVPNSYSLQQLKETISRLISSSYSSPSPPSPSSFHLSLNRNDEIHASSPNDSLVSIGVTSGDLVFYTLNPNAFSPETLIHKPVDITMSDAPSIPEPEKFQTLDAAEAKTADLVNGSVEAVTVEKSNSQPSFLKRVLIDSIENDVNDFKLLVFAVHAVFLESGFVRVDKAFNIPPSVSGSTVSFRYSLPEILISSSDIKTVVLKFPTLGHLVHVYGSLSDVHGSGLPEVCLDKCKYARPLENMLKNSESKDDQCEKEIFEFWKMVKDRLALPLLIDLCDKAGLDPPPCFMRLPSELKLKILEYVPGVDLAKVACVSRELRYLSSTNDLWKLKIEEEFGQMGSGGNFSKDMFVLHWDSKKKSEQVPFRRHLPCVLRFSTGAYPTPFGVIPIVGGEYDWLPGHGLSLPSYPPRRTFLPPCHRGFDN</sequence>
<protein>
    <recommendedName>
        <fullName evidence="1">F-box domain-containing protein</fullName>
    </recommendedName>
</protein>
<name>A0AAV1X3U5_LUPLU</name>
<dbReference type="Gene3D" id="3.40.1000.30">
    <property type="match status" value="1"/>
</dbReference>
<keyword evidence="3" id="KW-1185">Reference proteome</keyword>
<feature type="domain" description="F-box" evidence="1">
    <location>
        <begin position="301"/>
        <end position="347"/>
    </location>
</feature>
<dbReference type="AlphaFoldDB" id="A0AAV1X3U5"/>
<dbReference type="InterPro" id="IPR001810">
    <property type="entry name" value="F-box_dom"/>
</dbReference>
<organism evidence="2 3">
    <name type="scientific">Lupinus luteus</name>
    <name type="common">European yellow lupine</name>
    <dbReference type="NCBI Taxonomy" id="3873"/>
    <lineage>
        <taxon>Eukaryota</taxon>
        <taxon>Viridiplantae</taxon>
        <taxon>Streptophyta</taxon>
        <taxon>Embryophyta</taxon>
        <taxon>Tracheophyta</taxon>
        <taxon>Spermatophyta</taxon>
        <taxon>Magnoliopsida</taxon>
        <taxon>eudicotyledons</taxon>
        <taxon>Gunneridae</taxon>
        <taxon>Pentapetalae</taxon>
        <taxon>rosids</taxon>
        <taxon>fabids</taxon>
        <taxon>Fabales</taxon>
        <taxon>Fabaceae</taxon>
        <taxon>Papilionoideae</taxon>
        <taxon>50 kb inversion clade</taxon>
        <taxon>genistoids sensu lato</taxon>
        <taxon>core genistoids</taxon>
        <taxon>Genisteae</taxon>
        <taxon>Lupinus</taxon>
    </lineage>
</organism>
<proteinExistence type="predicted"/>